<name>A0AAV5LHW2_9ROSI</name>
<reference evidence="1 2" key="1">
    <citation type="journal article" date="2021" name="Commun. Biol.">
        <title>The genome of Shorea leprosula (Dipterocarpaceae) highlights the ecological relevance of drought in aseasonal tropical rainforests.</title>
        <authorList>
            <person name="Ng K.K.S."/>
            <person name="Kobayashi M.J."/>
            <person name="Fawcett J.A."/>
            <person name="Hatakeyama M."/>
            <person name="Paape T."/>
            <person name="Ng C.H."/>
            <person name="Ang C.C."/>
            <person name="Tnah L.H."/>
            <person name="Lee C.T."/>
            <person name="Nishiyama T."/>
            <person name="Sese J."/>
            <person name="O'Brien M.J."/>
            <person name="Copetti D."/>
            <person name="Mohd Noor M.I."/>
            <person name="Ong R.C."/>
            <person name="Putra M."/>
            <person name="Sireger I.Z."/>
            <person name="Indrioko S."/>
            <person name="Kosugi Y."/>
            <person name="Izuno A."/>
            <person name="Isagi Y."/>
            <person name="Lee S.L."/>
            <person name="Shimizu K.K."/>
        </authorList>
    </citation>
    <scope>NUCLEOTIDE SEQUENCE [LARGE SCALE GENOMIC DNA]</scope>
    <source>
        <strain evidence="1">214</strain>
    </source>
</reference>
<evidence type="ECO:0000313" key="1">
    <source>
        <dbReference type="EMBL" id="GKV36934.1"/>
    </source>
</evidence>
<dbReference type="AlphaFoldDB" id="A0AAV5LHW2"/>
<dbReference type="PANTHER" id="PTHR34569:SF17">
    <property type="entry name" value="UBIQUITIN-PROTEIN LIGASE ARKADIA-A, PUTATIVE-RELATED"/>
    <property type="match status" value="1"/>
</dbReference>
<comment type="caution">
    <text evidence="1">The sequence shown here is derived from an EMBL/GenBank/DDBJ whole genome shotgun (WGS) entry which is preliminary data.</text>
</comment>
<evidence type="ECO:0000313" key="2">
    <source>
        <dbReference type="Proteomes" id="UP001054252"/>
    </source>
</evidence>
<dbReference type="Proteomes" id="UP001054252">
    <property type="component" value="Unassembled WGS sequence"/>
</dbReference>
<organism evidence="1 2">
    <name type="scientific">Rubroshorea leprosula</name>
    <dbReference type="NCBI Taxonomy" id="152421"/>
    <lineage>
        <taxon>Eukaryota</taxon>
        <taxon>Viridiplantae</taxon>
        <taxon>Streptophyta</taxon>
        <taxon>Embryophyta</taxon>
        <taxon>Tracheophyta</taxon>
        <taxon>Spermatophyta</taxon>
        <taxon>Magnoliopsida</taxon>
        <taxon>eudicotyledons</taxon>
        <taxon>Gunneridae</taxon>
        <taxon>Pentapetalae</taxon>
        <taxon>rosids</taxon>
        <taxon>malvids</taxon>
        <taxon>Malvales</taxon>
        <taxon>Dipterocarpaceae</taxon>
        <taxon>Rubroshorea</taxon>
    </lineage>
</organism>
<proteinExistence type="predicted"/>
<dbReference type="EMBL" id="BPVZ01000119">
    <property type="protein sequence ID" value="GKV36934.1"/>
    <property type="molecule type" value="Genomic_DNA"/>
</dbReference>
<keyword evidence="2" id="KW-1185">Reference proteome</keyword>
<protein>
    <submittedName>
        <fullName evidence="1">Uncharacterized protein</fullName>
    </submittedName>
</protein>
<gene>
    <name evidence="1" type="ORF">SLEP1_g45017</name>
</gene>
<dbReference type="PANTHER" id="PTHR34569">
    <property type="entry name" value="EXPRESSED PROTEIN"/>
    <property type="match status" value="1"/>
</dbReference>
<sequence>MQRKLSVGTDPDIDDSRYTSLRDIILSSPTSQSAIQEGSEFDSSKITIRNELVKFAASAYLQSAAILVTKNENCFAKYWGKLRNDAATSCLCWNVYFKEPLQACFHPIYRFVSYLGAVWDRAIRVT</sequence>
<accession>A0AAV5LHW2</accession>